<dbReference type="InterPro" id="IPR002931">
    <property type="entry name" value="Transglutaminase-like"/>
</dbReference>
<evidence type="ECO:0000313" key="3">
    <source>
        <dbReference type="Proteomes" id="UP000245523"/>
    </source>
</evidence>
<keyword evidence="3" id="KW-1185">Reference proteome</keyword>
<dbReference type="InterPro" id="IPR038765">
    <property type="entry name" value="Papain-like_cys_pep_sf"/>
</dbReference>
<organism evidence="2 3">
    <name type="scientific">Hallerella porci</name>
    <dbReference type="NCBI Taxonomy" id="1945871"/>
    <lineage>
        <taxon>Bacteria</taxon>
        <taxon>Pseudomonadati</taxon>
        <taxon>Fibrobacterota</taxon>
        <taxon>Fibrobacteria</taxon>
        <taxon>Fibrobacterales</taxon>
        <taxon>Fibrobacteraceae</taxon>
        <taxon>Hallerella</taxon>
    </lineage>
</organism>
<proteinExistence type="predicted"/>
<dbReference type="Gene3D" id="3.10.620.30">
    <property type="match status" value="1"/>
</dbReference>
<reference evidence="2 3" key="1">
    <citation type="submission" date="2018-05" db="EMBL/GenBank/DDBJ databases">
        <title>Animal gut microbial communities from fecal samples from Wisconsin, USA.</title>
        <authorList>
            <person name="Neumann A."/>
        </authorList>
    </citation>
    <scope>NUCLEOTIDE SEQUENCE [LARGE SCALE GENOMIC DNA]</scope>
    <source>
        <strain evidence="2 3">UWS4</strain>
    </source>
</reference>
<dbReference type="SUPFAM" id="SSF54001">
    <property type="entry name" value="Cysteine proteinases"/>
    <property type="match status" value="1"/>
</dbReference>
<sequence length="252" mass="28697">MKQYLYNYQTIVSFSEPVKNHAVLLRMEPYLGNYMTIDMERVIFSPGFNIKRGMDTFGNRIVYGLDRELHSTLAYVSTGIVSMQPYQIKPDRLPLNIYLMDTTLTRLKACVEFERTKDVEADALFICDKVHQMMAYESNSTTVNTTAEEAFNAKKGVCQDFAHVMIGLCKNAEIPARYACGFLEGTGQTHAWVEVFDGYNWIGLDPTHNKKIDYGYLKIAHGRDASDCPVSRGIYNGLIDEKIQIQVTLKEL</sequence>
<dbReference type="Pfam" id="PF01841">
    <property type="entry name" value="Transglut_core"/>
    <property type="match status" value="1"/>
</dbReference>
<feature type="domain" description="Transglutaminase-like" evidence="1">
    <location>
        <begin position="150"/>
        <end position="208"/>
    </location>
</feature>
<dbReference type="EMBL" id="QGHD01000007">
    <property type="protein sequence ID" value="PWL03299.1"/>
    <property type="molecule type" value="Genomic_DNA"/>
</dbReference>
<dbReference type="PANTHER" id="PTHR33490:SF6">
    <property type="entry name" value="SLL1049 PROTEIN"/>
    <property type="match status" value="1"/>
</dbReference>
<dbReference type="RefSeq" id="WP_106198714.1">
    <property type="nucleotide sequence ID" value="NZ_QGHD01000007.1"/>
</dbReference>
<evidence type="ECO:0000313" key="2">
    <source>
        <dbReference type="EMBL" id="PWL03299.1"/>
    </source>
</evidence>
<evidence type="ECO:0000259" key="1">
    <source>
        <dbReference type="SMART" id="SM00460"/>
    </source>
</evidence>
<dbReference type="PANTHER" id="PTHR33490">
    <property type="entry name" value="BLR5614 PROTEIN-RELATED"/>
    <property type="match status" value="1"/>
</dbReference>
<gene>
    <name evidence="2" type="ORF">B0H50_10756</name>
</gene>
<dbReference type="SMART" id="SM00460">
    <property type="entry name" value="TGc"/>
    <property type="match status" value="1"/>
</dbReference>
<comment type="caution">
    <text evidence="2">The sequence shown here is derived from an EMBL/GenBank/DDBJ whole genome shotgun (WGS) entry which is preliminary data.</text>
</comment>
<accession>A0ABX5LN11</accession>
<protein>
    <submittedName>
        <fullName evidence="2">Transglutaminase-like putative cysteine protease</fullName>
    </submittedName>
</protein>
<dbReference type="Proteomes" id="UP000245523">
    <property type="component" value="Unassembled WGS sequence"/>
</dbReference>
<name>A0ABX5LN11_9BACT</name>